<reference evidence="4" key="3">
    <citation type="submission" date="2015-03" db="EMBL/GenBank/DDBJ databases">
        <title>Long non-coding RNA discovery across the genus Anopheles reveals conserved secondary structures within and beyond the Gambiae complex.</title>
        <authorList>
            <person name="Jenkins A."/>
            <person name="Waterhouse R."/>
            <person name="Muskavitch M."/>
        </authorList>
    </citation>
    <scope>NUCLEOTIDE SEQUENCE</scope>
    <source>
        <tissue evidence="4">Whole body</tissue>
    </source>
</reference>
<dbReference type="AlphaFoldDB" id="A0A0E4C724"/>
<keyword evidence="2" id="KW-0472">Membrane</keyword>
<dbReference type="VEuPathDB" id="VectorBase:AGAP028442"/>
<dbReference type="Gene3D" id="1.10.720.40">
    <property type="match status" value="1"/>
</dbReference>
<protein>
    <submittedName>
        <fullName evidence="5">LEM domain-containing protein</fullName>
    </submittedName>
</protein>
<reference evidence="5 6" key="1">
    <citation type="journal article" date="2002" name="Science">
        <title>The genome sequence of the malaria mosquito Anopheles gambiae.</title>
        <authorList>
            <person name="Holt R.A."/>
            <person name="Subramanian G.M."/>
            <person name="Halpern A."/>
            <person name="Sutton G.G."/>
            <person name="Charlab R."/>
            <person name="Nusskern D.R."/>
            <person name="Wincker P."/>
            <person name="Clark A.G."/>
            <person name="Ribeiro J.M."/>
            <person name="Wides R."/>
            <person name="Salzberg S.L."/>
            <person name="Loftus B."/>
            <person name="Yandell M."/>
            <person name="Majoros W.H."/>
            <person name="Rusch D.B."/>
            <person name="Lai Z."/>
            <person name="Kraft C.L."/>
            <person name="Abril J.F."/>
            <person name="Anthouard V."/>
            <person name="Arensburger P."/>
            <person name="Atkinson P.W."/>
            <person name="Baden H."/>
            <person name="de Berardinis V."/>
            <person name="Baldwin D."/>
            <person name="Benes V."/>
            <person name="Biedler J."/>
            <person name="Blass C."/>
            <person name="Bolanos R."/>
            <person name="Boscus D."/>
            <person name="Barnstead M."/>
            <person name="Cai S."/>
            <person name="Center A."/>
            <person name="Chaturverdi K."/>
            <person name="Christophides G.K."/>
            <person name="Chrystal M.A."/>
            <person name="Clamp M."/>
            <person name="Cravchik A."/>
            <person name="Curwen V."/>
            <person name="Dana A."/>
            <person name="Delcher A."/>
            <person name="Dew I."/>
            <person name="Evans C.A."/>
            <person name="Flanigan M."/>
            <person name="Grundschober-Freimoser A."/>
            <person name="Friedli L."/>
            <person name="Gu Z."/>
            <person name="Guan P."/>
            <person name="Guigo R."/>
            <person name="Hillenmeyer M.E."/>
            <person name="Hladun S.L."/>
            <person name="Hogan J.R."/>
            <person name="Hong Y.S."/>
            <person name="Hoover J."/>
            <person name="Jaillon O."/>
            <person name="Ke Z."/>
            <person name="Kodira C."/>
            <person name="Kokoza E."/>
            <person name="Koutsos A."/>
            <person name="Letunic I."/>
            <person name="Levitsky A."/>
            <person name="Liang Y."/>
            <person name="Lin J.J."/>
            <person name="Lobo N.F."/>
            <person name="Lopez J.R."/>
            <person name="Malek J.A."/>
            <person name="McIntosh T.C."/>
            <person name="Meister S."/>
            <person name="Miller J."/>
            <person name="Mobarry C."/>
            <person name="Mongin E."/>
            <person name="Murphy S.D."/>
            <person name="O'Brochta D.A."/>
            <person name="Pfannkoch C."/>
            <person name="Qi R."/>
            <person name="Regier M.A."/>
            <person name="Remington K."/>
            <person name="Shao H."/>
            <person name="Sharakhova M.V."/>
            <person name="Sitter C.D."/>
            <person name="Shetty J."/>
            <person name="Smith T.J."/>
            <person name="Strong R."/>
            <person name="Sun J."/>
            <person name="Thomasova D."/>
            <person name="Ton L.Q."/>
            <person name="Topalis P."/>
            <person name="Tu Z."/>
            <person name="Unger M.F."/>
            <person name="Walenz B."/>
            <person name="Wang A."/>
            <person name="Wang J."/>
            <person name="Wang M."/>
            <person name="Wang X."/>
            <person name="Woodford K.J."/>
            <person name="Wortman J.R."/>
            <person name="Wu M."/>
            <person name="Yao A."/>
            <person name="Zdobnov E.M."/>
            <person name="Zhang H."/>
            <person name="Zhao Q."/>
            <person name="Zhao S."/>
            <person name="Zhu S.C."/>
            <person name="Zhimulev I."/>
            <person name="Coluzzi M."/>
            <person name="della Torre A."/>
            <person name="Roth C.W."/>
            <person name="Louis C."/>
            <person name="Kalush F."/>
            <person name="Mural R.J."/>
            <person name="Myers E.W."/>
            <person name="Adams M.D."/>
            <person name="Smith H.O."/>
            <person name="Broder S."/>
            <person name="Gardner M.J."/>
            <person name="Fraser C.M."/>
            <person name="Birney E."/>
            <person name="Bork P."/>
            <person name="Brey P.T."/>
            <person name="Venter J.C."/>
            <person name="Weissenbach J."/>
            <person name="Kafatos F.C."/>
            <person name="Collins F.H."/>
            <person name="Hoffman S.L."/>
        </authorList>
    </citation>
    <scope>NUCLEOTIDE SEQUENCE [LARGE SCALE GENOMIC DNA]</scope>
    <source>
        <strain evidence="5 6">PEST</strain>
    </source>
</reference>
<dbReference type="InterPro" id="IPR003887">
    <property type="entry name" value="LEM_dom"/>
</dbReference>
<reference evidence="5" key="4">
    <citation type="submission" date="2020-05" db="UniProtKB">
        <authorList>
            <consortium name="EnsemblMetazoa"/>
        </authorList>
    </citation>
    <scope>IDENTIFICATION</scope>
    <source>
        <strain evidence="5">PEST</strain>
    </source>
</reference>
<evidence type="ECO:0000313" key="5">
    <source>
        <dbReference type="EnsemblMetazoa" id="AGAP028442-PA"/>
    </source>
</evidence>
<proteinExistence type="predicted"/>
<organism evidence="4">
    <name type="scientific">Anopheles gambiae</name>
    <name type="common">African malaria mosquito</name>
    <dbReference type="NCBI Taxonomy" id="7165"/>
    <lineage>
        <taxon>Eukaryota</taxon>
        <taxon>Metazoa</taxon>
        <taxon>Ecdysozoa</taxon>
        <taxon>Arthropoda</taxon>
        <taxon>Hexapoda</taxon>
        <taxon>Insecta</taxon>
        <taxon>Pterygota</taxon>
        <taxon>Neoptera</taxon>
        <taxon>Endopterygota</taxon>
        <taxon>Diptera</taxon>
        <taxon>Nematocera</taxon>
        <taxon>Culicoidea</taxon>
        <taxon>Culicidae</taxon>
        <taxon>Anophelinae</taxon>
        <taxon>Anopheles</taxon>
    </lineage>
</organism>
<keyword evidence="6" id="KW-1185">Reference proteome</keyword>
<sequence length="128" mass="14322">MYSRREAVSDVLEELSNEEIRRRLILYGGPNLPVTEQTRARLLDVLREYIDKPQQHNVSKSNSSDESKSSNNASRNNDTRLQSSTNASTSNTNSAAAGDLIGVPLHIIVYSGAILILSVFVYYLLYLF</sequence>
<dbReference type="EMBL" id="HACL01000084">
    <property type="protein sequence ID" value="CFW94378.1"/>
    <property type="molecule type" value="Transcribed_RNA"/>
</dbReference>
<dbReference type="PROSITE" id="PS50954">
    <property type="entry name" value="LEM"/>
    <property type="match status" value="1"/>
</dbReference>
<dbReference type="EnsemblMetazoa" id="AGAP028442-RA">
    <property type="protein sequence ID" value="AGAP028442-PA"/>
    <property type="gene ID" value="AGAP028442"/>
</dbReference>
<feature type="region of interest" description="Disordered" evidence="1">
    <location>
        <begin position="53"/>
        <end position="95"/>
    </location>
</feature>
<accession>A0A0E4C724</accession>
<evidence type="ECO:0000313" key="4">
    <source>
        <dbReference type="EMBL" id="CFW94378.1"/>
    </source>
</evidence>
<dbReference type="SUPFAM" id="SSF63451">
    <property type="entry name" value="LEM domain"/>
    <property type="match status" value="1"/>
</dbReference>
<evidence type="ECO:0000313" key="6">
    <source>
        <dbReference type="Proteomes" id="UP000007062"/>
    </source>
</evidence>
<evidence type="ECO:0000256" key="1">
    <source>
        <dbReference type="SAM" id="MobiDB-lite"/>
    </source>
</evidence>
<keyword evidence="2" id="KW-0812">Transmembrane</keyword>
<feature type="compositionally biased region" description="Low complexity" evidence="1">
    <location>
        <begin position="83"/>
        <end position="95"/>
    </location>
</feature>
<keyword evidence="2" id="KW-1133">Transmembrane helix</keyword>
<feature type="transmembrane region" description="Helical" evidence="2">
    <location>
        <begin position="107"/>
        <end position="127"/>
    </location>
</feature>
<dbReference type="Proteomes" id="UP000007062">
    <property type="component" value="Chromosome 2L"/>
</dbReference>
<dbReference type="EMBL" id="AAAB01008900">
    <property type="status" value="NOT_ANNOTATED_CDS"/>
    <property type="molecule type" value="Genomic_DNA"/>
</dbReference>
<name>A0A0E4C724_ANOGA</name>
<dbReference type="InterPro" id="IPR011015">
    <property type="entry name" value="LEM/LEM-like_dom_sf"/>
</dbReference>
<feature type="domain" description="LEM" evidence="3">
    <location>
        <begin position="9"/>
        <end position="53"/>
    </location>
</feature>
<evidence type="ECO:0000259" key="3">
    <source>
        <dbReference type="PROSITE" id="PS50954"/>
    </source>
</evidence>
<dbReference type="Pfam" id="PF03020">
    <property type="entry name" value="LEM"/>
    <property type="match status" value="1"/>
</dbReference>
<evidence type="ECO:0000256" key="2">
    <source>
        <dbReference type="SAM" id="Phobius"/>
    </source>
</evidence>
<reference evidence="5" key="2">
    <citation type="journal article" date="2004" name="Trends Parasitol.">
        <title>The Anopheles gambiae genome: an update.</title>
        <authorList>
            <person name="Mongin E."/>
            <person name="Louis C."/>
            <person name="Holt R.A."/>
            <person name="Birney E."/>
            <person name="Collins F.H."/>
        </authorList>
    </citation>
    <scope>NUCLEOTIDE SEQUENCE [LARGE SCALE GENOMIC DNA]</scope>
    <source>
        <strain evidence="5">PEST</strain>
    </source>
</reference>